<name>A0A2T0TW03_9SPHI</name>
<evidence type="ECO:0000313" key="1">
    <source>
        <dbReference type="EMBL" id="PRY49835.1"/>
    </source>
</evidence>
<dbReference type="PROSITE" id="PS51257">
    <property type="entry name" value="PROKAR_LIPOPROTEIN"/>
    <property type="match status" value="1"/>
</dbReference>
<proteinExistence type="predicted"/>
<reference evidence="1 2" key="1">
    <citation type="submission" date="2018-03" db="EMBL/GenBank/DDBJ databases">
        <title>Genomic Encyclopedia of Type Strains, Phase III (KMG-III): the genomes of soil and plant-associated and newly described type strains.</title>
        <authorList>
            <person name="Whitman W."/>
        </authorList>
    </citation>
    <scope>NUCLEOTIDE SEQUENCE [LARGE SCALE GENOMIC DNA]</scope>
    <source>
        <strain evidence="1 2">CGMCC 1.9313</strain>
    </source>
</reference>
<evidence type="ECO:0000313" key="2">
    <source>
        <dbReference type="Proteomes" id="UP000238034"/>
    </source>
</evidence>
<dbReference type="Proteomes" id="UP000238034">
    <property type="component" value="Unassembled WGS sequence"/>
</dbReference>
<protein>
    <submittedName>
        <fullName evidence="1">Uncharacterized protein</fullName>
    </submittedName>
</protein>
<comment type="caution">
    <text evidence="1">The sequence shown here is derived from an EMBL/GenBank/DDBJ whole genome shotgun (WGS) entry which is preliminary data.</text>
</comment>
<sequence>MKYGRFLLICMIFLAACTRDEKRSSSDTADTLITDSLQQEGKLDSLPWNTTYNETTQRLQLDHTAGSMAGVGHEEIIRVLNQKYPGIKMKYLRMQGDTIVTRIDDAMQLTQSIGTSGAESYLAEATFSLTEIPAVKAVKIEFEEGDHAMPGTFTRASFKDFN</sequence>
<dbReference type="EMBL" id="PVTH01000010">
    <property type="protein sequence ID" value="PRY49835.1"/>
    <property type="molecule type" value="Genomic_DNA"/>
</dbReference>
<gene>
    <name evidence="1" type="ORF">B0I27_1108</name>
</gene>
<dbReference type="AlphaFoldDB" id="A0A2T0TW03"/>
<organism evidence="1 2">
    <name type="scientific">Arcticibacter pallidicorallinus</name>
    <dbReference type="NCBI Taxonomy" id="1259464"/>
    <lineage>
        <taxon>Bacteria</taxon>
        <taxon>Pseudomonadati</taxon>
        <taxon>Bacteroidota</taxon>
        <taxon>Sphingobacteriia</taxon>
        <taxon>Sphingobacteriales</taxon>
        <taxon>Sphingobacteriaceae</taxon>
        <taxon>Arcticibacter</taxon>
    </lineage>
</organism>
<keyword evidence="2" id="KW-1185">Reference proteome</keyword>
<accession>A0A2T0TW03</accession>